<sequence length="150" mass="16388">MSSPRRSPMFFNSSPFIGVQDTSRRSEISPPVTTMETGQPTYAPSSEHARLSTANDEDDVESLPSYGTVARDFPPTYCTYGICAVHGMSCIPAKCCIDRELRMASRREDRNWPARAGTLPALCLACGIWSFAILFAIVVFAPEGSSDTKP</sequence>
<evidence type="ECO:0000313" key="4">
    <source>
        <dbReference type="Proteomes" id="UP000799537"/>
    </source>
</evidence>
<evidence type="ECO:0000256" key="1">
    <source>
        <dbReference type="SAM" id="MobiDB-lite"/>
    </source>
</evidence>
<organism evidence="3 4">
    <name type="scientific">Zasmidium cellare ATCC 36951</name>
    <dbReference type="NCBI Taxonomy" id="1080233"/>
    <lineage>
        <taxon>Eukaryota</taxon>
        <taxon>Fungi</taxon>
        <taxon>Dikarya</taxon>
        <taxon>Ascomycota</taxon>
        <taxon>Pezizomycotina</taxon>
        <taxon>Dothideomycetes</taxon>
        <taxon>Dothideomycetidae</taxon>
        <taxon>Mycosphaerellales</taxon>
        <taxon>Mycosphaerellaceae</taxon>
        <taxon>Zasmidium</taxon>
    </lineage>
</organism>
<dbReference type="AlphaFoldDB" id="A0A6A6C211"/>
<evidence type="ECO:0000256" key="2">
    <source>
        <dbReference type="SAM" id="Phobius"/>
    </source>
</evidence>
<feature type="compositionally biased region" description="Polar residues" evidence="1">
    <location>
        <begin position="31"/>
        <end position="44"/>
    </location>
</feature>
<feature type="compositionally biased region" description="Polar residues" evidence="1">
    <location>
        <begin position="1"/>
        <end position="15"/>
    </location>
</feature>
<keyword evidence="4" id="KW-1185">Reference proteome</keyword>
<keyword evidence="2" id="KW-0472">Membrane</keyword>
<gene>
    <name evidence="3" type="ORF">M409DRAFT_29691</name>
</gene>
<reference evidence="3" key="1">
    <citation type="journal article" date="2020" name="Stud. Mycol.">
        <title>101 Dothideomycetes genomes: a test case for predicting lifestyles and emergence of pathogens.</title>
        <authorList>
            <person name="Haridas S."/>
            <person name="Albert R."/>
            <person name="Binder M."/>
            <person name="Bloem J."/>
            <person name="Labutti K."/>
            <person name="Salamov A."/>
            <person name="Andreopoulos B."/>
            <person name="Baker S."/>
            <person name="Barry K."/>
            <person name="Bills G."/>
            <person name="Bluhm B."/>
            <person name="Cannon C."/>
            <person name="Castanera R."/>
            <person name="Culley D."/>
            <person name="Daum C."/>
            <person name="Ezra D."/>
            <person name="Gonzalez J."/>
            <person name="Henrissat B."/>
            <person name="Kuo A."/>
            <person name="Liang C."/>
            <person name="Lipzen A."/>
            <person name="Lutzoni F."/>
            <person name="Magnuson J."/>
            <person name="Mondo S."/>
            <person name="Nolan M."/>
            <person name="Ohm R."/>
            <person name="Pangilinan J."/>
            <person name="Park H.-J."/>
            <person name="Ramirez L."/>
            <person name="Alfaro M."/>
            <person name="Sun H."/>
            <person name="Tritt A."/>
            <person name="Yoshinaga Y."/>
            <person name="Zwiers L.-H."/>
            <person name="Turgeon B."/>
            <person name="Goodwin S."/>
            <person name="Spatafora J."/>
            <person name="Crous P."/>
            <person name="Grigoriev I."/>
        </authorList>
    </citation>
    <scope>NUCLEOTIDE SEQUENCE</scope>
    <source>
        <strain evidence="3">ATCC 36951</strain>
    </source>
</reference>
<dbReference type="EMBL" id="ML993632">
    <property type="protein sequence ID" value="KAF2159882.1"/>
    <property type="molecule type" value="Genomic_DNA"/>
</dbReference>
<dbReference type="RefSeq" id="XP_033660771.1">
    <property type="nucleotide sequence ID" value="XM_033809582.1"/>
</dbReference>
<dbReference type="Proteomes" id="UP000799537">
    <property type="component" value="Unassembled WGS sequence"/>
</dbReference>
<feature type="region of interest" description="Disordered" evidence="1">
    <location>
        <begin position="1"/>
        <end position="63"/>
    </location>
</feature>
<proteinExistence type="predicted"/>
<evidence type="ECO:0000313" key="3">
    <source>
        <dbReference type="EMBL" id="KAF2159882.1"/>
    </source>
</evidence>
<dbReference type="GeneID" id="54562854"/>
<keyword evidence="2" id="KW-1133">Transmembrane helix</keyword>
<protein>
    <submittedName>
        <fullName evidence="3">Uncharacterized protein</fullName>
    </submittedName>
</protein>
<accession>A0A6A6C211</accession>
<name>A0A6A6C211_ZASCE</name>
<feature type="transmembrane region" description="Helical" evidence="2">
    <location>
        <begin position="116"/>
        <end position="141"/>
    </location>
</feature>
<keyword evidence="2" id="KW-0812">Transmembrane</keyword>